<dbReference type="Pfam" id="PF00149">
    <property type="entry name" value="Metallophos"/>
    <property type="match status" value="1"/>
</dbReference>
<dbReference type="InterPro" id="IPR039331">
    <property type="entry name" value="PAPs-like"/>
</dbReference>
<name>A0AAW9IS18_CLOPF</name>
<gene>
    <name evidence="3" type="ORF">GNF77_16465</name>
</gene>
<dbReference type="SUPFAM" id="SSF56300">
    <property type="entry name" value="Metallo-dependent phosphatases"/>
    <property type="match status" value="1"/>
</dbReference>
<evidence type="ECO:0000313" key="4">
    <source>
        <dbReference type="Proteomes" id="UP001292368"/>
    </source>
</evidence>
<comment type="caution">
    <text evidence="3">The sequence shown here is derived from an EMBL/GenBank/DDBJ whole genome shotgun (WGS) entry which is preliminary data.</text>
</comment>
<dbReference type="Proteomes" id="UP001292368">
    <property type="component" value="Unassembled WGS sequence"/>
</dbReference>
<protein>
    <recommendedName>
        <fullName evidence="2">Calcineurin-like phosphoesterase domain-containing protein</fullName>
    </recommendedName>
</protein>
<proteinExistence type="predicted"/>
<sequence length="156" mass="17943">YDVWAKTLNAAYSRFNDSKFFIMGGDMVDAGLNVPNNEQEWIHLFEKAKGDLLNWPMAPGGANHEGRNNTGFNNHFNLPITNDVMATPLNSVYSFDYNDVHFAMLNTEMAESQEMFKPQVEWLKRDMIATDKKWKIVVLHKPLYSTSSHIKDKDIV</sequence>
<dbReference type="EMBL" id="WNVM01000404">
    <property type="protein sequence ID" value="MDZ5010461.1"/>
    <property type="molecule type" value="Genomic_DNA"/>
</dbReference>
<evidence type="ECO:0000256" key="1">
    <source>
        <dbReference type="ARBA" id="ARBA00022729"/>
    </source>
</evidence>
<dbReference type="RefSeq" id="WP_322382296.1">
    <property type="nucleotide sequence ID" value="NZ_WNVM01000404.1"/>
</dbReference>
<dbReference type="AlphaFoldDB" id="A0AAW9IS18"/>
<dbReference type="Gene3D" id="3.60.21.10">
    <property type="match status" value="1"/>
</dbReference>
<dbReference type="InterPro" id="IPR004843">
    <property type="entry name" value="Calcineurin-like_PHP"/>
</dbReference>
<feature type="domain" description="Calcineurin-like phosphoesterase" evidence="2">
    <location>
        <begin position="14"/>
        <end position="152"/>
    </location>
</feature>
<reference evidence="3" key="1">
    <citation type="submission" date="2019-11" db="EMBL/GenBank/DDBJ databases">
        <title>Characterization of Clostridium perfringens isolates from swine manure treated agricultural soils.</title>
        <authorList>
            <person name="Wushke S.T."/>
        </authorList>
    </citation>
    <scope>NUCLEOTIDE SEQUENCE</scope>
    <source>
        <strain evidence="3">V2</strain>
    </source>
</reference>
<dbReference type="GO" id="GO:0003993">
    <property type="term" value="F:acid phosphatase activity"/>
    <property type="evidence" value="ECO:0007669"/>
    <property type="project" value="InterPro"/>
</dbReference>
<organism evidence="3 4">
    <name type="scientific">Clostridium perfringens</name>
    <dbReference type="NCBI Taxonomy" id="1502"/>
    <lineage>
        <taxon>Bacteria</taxon>
        <taxon>Bacillati</taxon>
        <taxon>Bacillota</taxon>
        <taxon>Clostridia</taxon>
        <taxon>Eubacteriales</taxon>
        <taxon>Clostridiaceae</taxon>
        <taxon>Clostridium</taxon>
    </lineage>
</organism>
<accession>A0AAW9IS18</accession>
<dbReference type="InterPro" id="IPR029052">
    <property type="entry name" value="Metallo-depent_PP-like"/>
</dbReference>
<evidence type="ECO:0000313" key="3">
    <source>
        <dbReference type="EMBL" id="MDZ5010461.1"/>
    </source>
</evidence>
<feature type="non-terminal residue" evidence="3">
    <location>
        <position position="1"/>
    </location>
</feature>
<keyword evidence="1" id="KW-0732">Signal</keyword>
<feature type="non-terminal residue" evidence="3">
    <location>
        <position position="156"/>
    </location>
</feature>
<dbReference type="PANTHER" id="PTHR22953">
    <property type="entry name" value="ACID PHOSPHATASE RELATED"/>
    <property type="match status" value="1"/>
</dbReference>
<dbReference type="PANTHER" id="PTHR22953:SF153">
    <property type="entry name" value="PURPLE ACID PHOSPHATASE"/>
    <property type="match status" value="1"/>
</dbReference>
<evidence type="ECO:0000259" key="2">
    <source>
        <dbReference type="Pfam" id="PF00149"/>
    </source>
</evidence>